<dbReference type="EMBL" id="BMKF01000003">
    <property type="protein sequence ID" value="GGB80366.1"/>
    <property type="molecule type" value="Genomic_DNA"/>
</dbReference>
<keyword evidence="9" id="KW-1185">Reference proteome</keyword>
<sequence>MTLTITPSGQACGASVTGPDLSRPLDDQTIADIRAAWLTHHVLAFPGQKLSDDDLERFTQYFGPFGEDPYIAPIPGRKHIIAVKRKADETGPVFAETWHTDWSFQKTPPAGTCLYGITIPPIGGDTLFTNQHKALAEMSDELRRQLEGRMAIHSARNGYGKAGLYGEKDEGRSMDIRSSDEAMATELHPIIRKHPETGEEGLFGCVGYIIGIEGMAEEEGWTLLTELYRWQTRPEFQYRHKWQPDMLLMWDNRSCLHMATGGYQGHDRLLHRTTIGARESMAA</sequence>
<organism evidence="8 9">
    <name type="scientific">Henriciella pelagia</name>
    <dbReference type="NCBI Taxonomy" id="1977912"/>
    <lineage>
        <taxon>Bacteria</taxon>
        <taxon>Pseudomonadati</taxon>
        <taxon>Pseudomonadota</taxon>
        <taxon>Alphaproteobacteria</taxon>
        <taxon>Hyphomonadales</taxon>
        <taxon>Hyphomonadaceae</taxon>
        <taxon>Henriciella</taxon>
    </lineage>
</organism>
<evidence type="ECO:0000256" key="4">
    <source>
        <dbReference type="ARBA" id="ARBA00023002"/>
    </source>
</evidence>
<evidence type="ECO:0000313" key="8">
    <source>
        <dbReference type="EMBL" id="GGB80366.1"/>
    </source>
</evidence>
<comment type="caution">
    <text evidence="8">The sequence shown here is derived from an EMBL/GenBank/DDBJ whole genome shotgun (WGS) entry which is preliminary data.</text>
</comment>
<dbReference type="SUPFAM" id="SSF51197">
    <property type="entry name" value="Clavaminate synthase-like"/>
    <property type="match status" value="1"/>
</dbReference>
<dbReference type="PANTHER" id="PTHR30468:SF1">
    <property type="entry name" value="ALPHA-KETOGLUTARATE-DEPENDENT SULFONATE DIOXYGENASE"/>
    <property type="match status" value="1"/>
</dbReference>
<evidence type="ECO:0000256" key="6">
    <source>
        <dbReference type="SAM" id="MobiDB-lite"/>
    </source>
</evidence>
<dbReference type="GO" id="GO:0051213">
    <property type="term" value="F:dioxygenase activity"/>
    <property type="evidence" value="ECO:0007669"/>
    <property type="project" value="UniProtKB-KW"/>
</dbReference>
<evidence type="ECO:0000259" key="7">
    <source>
        <dbReference type="Pfam" id="PF02668"/>
    </source>
</evidence>
<feature type="region of interest" description="Disordered" evidence="6">
    <location>
        <begin position="1"/>
        <end position="20"/>
    </location>
</feature>
<dbReference type="InterPro" id="IPR042098">
    <property type="entry name" value="TauD-like_sf"/>
</dbReference>
<protein>
    <submittedName>
        <fullName evidence="8">Alpha-ketoglutarate-dependent taurine dioxygenase</fullName>
    </submittedName>
</protein>
<name>A0ABQ1K0E7_9PROT</name>
<comment type="similarity">
    <text evidence="1">Belongs to the TfdA dioxygenase family.</text>
</comment>
<dbReference type="Pfam" id="PF02668">
    <property type="entry name" value="TauD"/>
    <property type="match status" value="1"/>
</dbReference>
<dbReference type="Proteomes" id="UP000628854">
    <property type="component" value="Unassembled WGS sequence"/>
</dbReference>
<evidence type="ECO:0000256" key="2">
    <source>
        <dbReference type="ARBA" id="ARBA00022723"/>
    </source>
</evidence>
<accession>A0ABQ1K0E7</accession>
<gene>
    <name evidence="8" type="primary">tauD</name>
    <name evidence="8" type="ORF">GCM10011503_31410</name>
</gene>
<proteinExistence type="inferred from homology"/>
<keyword evidence="3 8" id="KW-0223">Dioxygenase</keyword>
<evidence type="ECO:0000256" key="5">
    <source>
        <dbReference type="ARBA" id="ARBA00023004"/>
    </source>
</evidence>
<dbReference type="InterPro" id="IPR051323">
    <property type="entry name" value="AtsK-like"/>
</dbReference>
<evidence type="ECO:0000256" key="1">
    <source>
        <dbReference type="ARBA" id="ARBA00005896"/>
    </source>
</evidence>
<dbReference type="Gene3D" id="3.60.130.10">
    <property type="entry name" value="Clavaminate synthase-like"/>
    <property type="match status" value="1"/>
</dbReference>
<evidence type="ECO:0000256" key="3">
    <source>
        <dbReference type="ARBA" id="ARBA00022964"/>
    </source>
</evidence>
<feature type="domain" description="TauD/TfdA-like" evidence="7">
    <location>
        <begin position="5"/>
        <end position="274"/>
    </location>
</feature>
<dbReference type="PANTHER" id="PTHR30468">
    <property type="entry name" value="ALPHA-KETOGLUTARATE-DEPENDENT SULFONATE DIOXYGENASE"/>
    <property type="match status" value="1"/>
</dbReference>
<keyword evidence="2" id="KW-0479">Metal-binding</keyword>
<dbReference type="InterPro" id="IPR003819">
    <property type="entry name" value="TauD/TfdA-like"/>
</dbReference>
<evidence type="ECO:0000313" key="9">
    <source>
        <dbReference type="Proteomes" id="UP000628854"/>
    </source>
</evidence>
<dbReference type="RefSeq" id="WP_084394351.1">
    <property type="nucleotide sequence ID" value="NZ_BMKF01000003.1"/>
</dbReference>
<reference evidence="9" key="1">
    <citation type="journal article" date="2019" name="Int. J. Syst. Evol. Microbiol.">
        <title>The Global Catalogue of Microorganisms (GCM) 10K type strain sequencing project: providing services to taxonomists for standard genome sequencing and annotation.</title>
        <authorList>
            <consortium name="The Broad Institute Genomics Platform"/>
            <consortium name="The Broad Institute Genome Sequencing Center for Infectious Disease"/>
            <person name="Wu L."/>
            <person name="Ma J."/>
        </authorList>
    </citation>
    <scope>NUCLEOTIDE SEQUENCE [LARGE SCALE GENOMIC DNA]</scope>
    <source>
        <strain evidence="9">CGMCC 1.15928</strain>
    </source>
</reference>
<keyword evidence="4" id="KW-0560">Oxidoreductase</keyword>
<keyword evidence="5" id="KW-0408">Iron</keyword>